<evidence type="ECO:0000313" key="1">
    <source>
        <dbReference type="EMBL" id="CAG8792636.1"/>
    </source>
</evidence>
<keyword evidence="2" id="KW-1185">Reference proteome</keyword>
<dbReference type="EMBL" id="CAJVPW010070710">
    <property type="protein sequence ID" value="CAG8792636.1"/>
    <property type="molecule type" value="Genomic_DNA"/>
</dbReference>
<comment type="caution">
    <text evidence="1">The sequence shown here is derived from an EMBL/GenBank/DDBJ whole genome shotgun (WGS) entry which is preliminary data.</text>
</comment>
<protein>
    <submittedName>
        <fullName evidence="1">6426_t:CDS:1</fullName>
    </submittedName>
</protein>
<feature type="non-terminal residue" evidence="1">
    <location>
        <position position="1"/>
    </location>
</feature>
<organism evidence="1 2">
    <name type="scientific">Cetraspora pellucida</name>
    <dbReference type="NCBI Taxonomy" id="1433469"/>
    <lineage>
        <taxon>Eukaryota</taxon>
        <taxon>Fungi</taxon>
        <taxon>Fungi incertae sedis</taxon>
        <taxon>Mucoromycota</taxon>
        <taxon>Glomeromycotina</taxon>
        <taxon>Glomeromycetes</taxon>
        <taxon>Diversisporales</taxon>
        <taxon>Gigasporaceae</taxon>
        <taxon>Cetraspora</taxon>
    </lineage>
</organism>
<evidence type="ECO:0000313" key="2">
    <source>
        <dbReference type="Proteomes" id="UP000789366"/>
    </source>
</evidence>
<feature type="non-terminal residue" evidence="1">
    <location>
        <position position="76"/>
    </location>
</feature>
<accession>A0ACA9RG08</accession>
<name>A0ACA9RG08_9GLOM</name>
<reference evidence="1" key="1">
    <citation type="submission" date="2021-06" db="EMBL/GenBank/DDBJ databases">
        <authorList>
            <person name="Kallberg Y."/>
            <person name="Tangrot J."/>
            <person name="Rosling A."/>
        </authorList>
    </citation>
    <scope>NUCLEOTIDE SEQUENCE</scope>
    <source>
        <strain evidence="1">28 12/20/2015</strain>
    </source>
</reference>
<gene>
    <name evidence="1" type="ORF">SPELUC_LOCUS17363</name>
</gene>
<dbReference type="Proteomes" id="UP000789366">
    <property type="component" value="Unassembled WGS sequence"/>
</dbReference>
<sequence>GKEPLADNIKQLLESWNMNTNKWLKNYVYLRVTPPGQKPNFFSTIITFGISAIWHGFYPGYYLTFIGGAFMQNLHR</sequence>
<proteinExistence type="predicted"/>